<dbReference type="InterPro" id="IPR011705">
    <property type="entry name" value="BACK"/>
</dbReference>
<dbReference type="SMART" id="SM00875">
    <property type="entry name" value="BACK"/>
    <property type="match status" value="1"/>
</dbReference>
<name>A0AAX6SBE3_HETGA</name>
<dbReference type="InterPro" id="IPR000210">
    <property type="entry name" value="BTB/POZ_dom"/>
</dbReference>
<dbReference type="Pfam" id="PF00651">
    <property type="entry name" value="BTB"/>
    <property type="match status" value="1"/>
</dbReference>
<dbReference type="SMART" id="SM00225">
    <property type="entry name" value="BTB"/>
    <property type="match status" value="1"/>
</dbReference>
<dbReference type="Gene3D" id="1.25.40.420">
    <property type="match status" value="1"/>
</dbReference>
<dbReference type="RefSeq" id="XP_021106440.1">
    <property type="nucleotide sequence ID" value="XM_021250781.1"/>
</dbReference>
<dbReference type="InterPro" id="IPR011333">
    <property type="entry name" value="SKP1/BTB/POZ_sf"/>
</dbReference>
<evidence type="ECO:0000256" key="1">
    <source>
        <dbReference type="SAM" id="MobiDB-lite"/>
    </source>
</evidence>
<dbReference type="CTD" id="149478"/>
<dbReference type="PANTHER" id="PTHR46965:SF1">
    <property type="entry name" value="BTB_POZ DOMAIN-CONTAINING PROTEIN 19"/>
    <property type="match status" value="1"/>
</dbReference>
<reference evidence="4" key="1">
    <citation type="submission" date="2025-08" db="UniProtKB">
        <authorList>
            <consortium name="RefSeq"/>
        </authorList>
    </citation>
    <scope>IDENTIFICATION</scope>
</reference>
<evidence type="ECO:0000313" key="3">
    <source>
        <dbReference type="Proteomes" id="UP000694906"/>
    </source>
</evidence>
<dbReference type="Proteomes" id="UP000694906">
    <property type="component" value="Unplaced"/>
</dbReference>
<dbReference type="AlphaFoldDB" id="A0AAX6SBE3"/>
<dbReference type="InterPro" id="IPR042846">
    <property type="entry name" value="BTBD19"/>
</dbReference>
<evidence type="ECO:0000313" key="4">
    <source>
        <dbReference type="RefSeq" id="XP_021106440.1"/>
    </source>
</evidence>
<feature type="domain" description="BTB" evidence="2">
    <location>
        <begin position="29"/>
        <end position="98"/>
    </location>
</feature>
<feature type="region of interest" description="Disordered" evidence="1">
    <location>
        <begin position="285"/>
        <end position="334"/>
    </location>
</feature>
<evidence type="ECO:0000259" key="2">
    <source>
        <dbReference type="PROSITE" id="PS50097"/>
    </source>
</evidence>
<dbReference type="Pfam" id="PF07707">
    <property type="entry name" value="BACK"/>
    <property type="match status" value="1"/>
</dbReference>
<accession>A0AAX6SBE3</accession>
<dbReference type="CDD" id="cd18494">
    <property type="entry name" value="BACK_BTBD19"/>
    <property type="match status" value="1"/>
</dbReference>
<protein>
    <submittedName>
        <fullName evidence="4">BTB/POZ domain-containing protein 19 isoform X2</fullName>
    </submittedName>
</protein>
<dbReference type="CDD" id="cd18294">
    <property type="entry name" value="BTB_POZ_BTBD19"/>
    <property type="match status" value="1"/>
</dbReference>
<dbReference type="SUPFAM" id="SSF54695">
    <property type="entry name" value="POZ domain"/>
    <property type="match status" value="1"/>
</dbReference>
<dbReference type="PROSITE" id="PS50097">
    <property type="entry name" value="BTB"/>
    <property type="match status" value="1"/>
</dbReference>
<dbReference type="GeneID" id="101703153"/>
<feature type="compositionally biased region" description="Pro residues" evidence="1">
    <location>
        <begin position="312"/>
        <end position="328"/>
    </location>
</feature>
<gene>
    <name evidence="4" type="primary">Btbd19</name>
</gene>
<dbReference type="Gene3D" id="3.30.710.10">
    <property type="entry name" value="Potassium Channel Kv1.1, Chain A"/>
    <property type="match status" value="1"/>
</dbReference>
<dbReference type="PANTHER" id="PTHR46965">
    <property type="entry name" value="BTB/POZ DOMAIN-CONTAINING PROTEIN 19"/>
    <property type="match status" value="1"/>
</dbReference>
<proteinExistence type="predicted"/>
<organism evidence="3 4">
    <name type="scientific">Heterocephalus glaber</name>
    <name type="common">Naked mole rat</name>
    <dbReference type="NCBI Taxonomy" id="10181"/>
    <lineage>
        <taxon>Eukaryota</taxon>
        <taxon>Metazoa</taxon>
        <taxon>Chordata</taxon>
        <taxon>Craniata</taxon>
        <taxon>Vertebrata</taxon>
        <taxon>Euteleostomi</taxon>
        <taxon>Mammalia</taxon>
        <taxon>Eutheria</taxon>
        <taxon>Euarchontoglires</taxon>
        <taxon>Glires</taxon>
        <taxon>Rodentia</taxon>
        <taxon>Hystricomorpha</taxon>
        <taxon>Bathyergidae</taxon>
        <taxon>Heterocephalus</taxon>
    </lineage>
</organism>
<sequence>METPGLVVHGQAAPFSTALRSLVNNPQYSDVCFVVGQERKEVFAHQCLLACRCNFFQRLLGSESGPEVPRPVVLSTVPAEAFLAVLEFLYTNSVKLHHHSVLEVLTAAVEYGLEELRELCLEFVEKVLDVELVCEALQVAVTFGLGPLQERCIAFIEAHSQEALQTRGFLELSAAALLPLMRSDKLCVDEAELVRAARSWARVGAAVLERPVAEVAAPVVPELRLALLAPAELSALEEQNRREPLIPVRRRRTRPSCLQRGERELEGVARLGVFGNGALQVCGDQPSLPGGADRGGVEVPRSAARGCSPGGTLPPPEGDPAPGAPPLSGPALQMTPGPVLGLSKLQLPTHSALGAGFCSWHA</sequence>
<keyword evidence="3" id="KW-1185">Reference proteome</keyword>